<evidence type="ECO:0000313" key="2">
    <source>
        <dbReference type="EMBL" id="KAF6023980.1"/>
    </source>
</evidence>
<organism evidence="2 3">
    <name type="scientific">Bugula neritina</name>
    <name type="common">Brown bryozoan</name>
    <name type="synonym">Sertularia neritina</name>
    <dbReference type="NCBI Taxonomy" id="10212"/>
    <lineage>
        <taxon>Eukaryota</taxon>
        <taxon>Metazoa</taxon>
        <taxon>Spiralia</taxon>
        <taxon>Lophotrochozoa</taxon>
        <taxon>Bryozoa</taxon>
        <taxon>Gymnolaemata</taxon>
        <taxon>Cheilostomatida</taxon>
        <taxon>Flustrina</taxon>
        <taxon>Buguloidea</taxon>
        <taxon>Bugulidae</taxon>
        <taxon>Bugula</taxon>
    </lineage>
</organism>
<dbReference type="EMBL" id="VXIV02002639">
    <property type="protein sequence ID" value="KAF6023980.1"/>
    <property type="molecule type" value="Genomic_DNA"/>
</dbReference>
<keyword evidence="1" id="KW-1133">Transmembrane helix</keyword>
<protein>
    <submittedName>
        <fullName evidence="2">Uncharacterized protein</fullName>
    </submittedName>
</protein>
<dbReference type="Proteomes" id="UP000593567">
    <property type="component" value="Unassembled WGS sequence"/>
</dbReference>
<keyword evidence="1" id="KW-0472">Membrane</keyword>
<reference evidence="2" key="1">
    <citation type="submission" date="2020-06" db="EMBL/GenBank/DDBJ databases">
        <title>Draft genome of Bugula neritina, a colonial animal packing powerful symbionts and potential medicines.</title>
        <authorList>
            <person name="Rayko M."/>
        </authorList>
    </citation>
    <scope>NUCLEOTIDE SEQUENCE [LARGE SCALE GENOMIC DNA]</scope>
    <source>
        <strain evidence="2">Kwan_BN1</strain>
    </source>
</reference>
<name>A0A7J7JCR2_BUGNE</name>
<dbReference type="Gene3D" id="2.60.120.740">
    <property type="match status" value="1"/>
</dbReference>
<dbReference type="InterPro" id="IPR043159">
    <property type="entry name" value="Lectin_gal-bd_sf"/>
</dbReference>
<comment type="caution">
    <text evidence="2">The sequence shown here is derived from an EMBL/GenBank/DDBJ whole genome shotgun (WGS) entry which is preliminary data.</text>
</comment>
<keyword evidence="3" id="KW-1185">Reference proteome</keyword>
<keyword evidence="1" id="KW-0812">Transmembrane</keyword>
<accession>A0A7J7JCR2</accession>
<feature type="transmembrane region" description="Helical" evidence="1">
    <location>
        <begin position="312"/>
        <end position="334"/>
    </location>
</feature>
<proteinExistence type="predicted"/>
<gene>
    <name evidence="2" type="ORF">EB796_017711</name>
</gene>
<dbReference type="AlphaFoldDB" id="A0A7J7JCR2"/>
<sequence>MLRVSNTSLITLIAIYTFLLPFFVSTAHQTQTYIFDENSGKLSRAANISCPKDSVIEILSLEYYSSVVYCTQLVCPEFLNTGYLDGQHHVCQNEDRIRANCYAKQSCSIGSQGINITVPKEQCETGYLKAKQLRVKFSCIKSEYTLDICEDRYETIPSSQSVFLTTPSSDTAAGKASCSCDFKPANQQLFTQDITLIRQRMAHFFKDEYFLYRPAGQSGWVDSPPDSPQYLSKNRTHEFGVNLNKFTVVFAENTQLSGQSSVYVKLTSNDPIDIWCNDAINNPGMNTKGSTVSSTIKPDRLAPENFGGKERLLVPLISGIVVLLIAVIVTVALVSRRMTLFAMILALE</sequence>
<evidence type="ECO:0000256" key="1">
    <source>
        <dbReference type="SAM" id="Phobius"/>
    </source>
</evidence>
<evidence type="ECO:0000313" key="3">
    <source>
        <dbReference type="Proteomes" id="UP000593567"/>
    </source>
</evidence>